<feature type="region of interest" description="Disordered" evidence="7">
    <location>
        <begin position="1081"/>
        <end position="1102"/>
    </location>
</feature>
<keyword evidence="6" id="KW-0479">Metal-binding</keyword>
<dbReference type="Proteomes" id="UP000580250">
    <property type="component" value="Unassembled WGS sequence"/>
</dbReference>
<dbReference type="GO" id="GO:0043139">
    <property type="term" value="F:5'-3' DNA helicase activity"/>
    <property type="evidence" value="ECO:0007669"/>
    <property type="project" value="TreeGrafter"/>
</dbReference>
<dbReference type="EMBL" id="CAJEWN010003105">
    <property type="protein sequence ID" value="CAD2206523.1"/>
    <property type="molecule type" value="Genomic_DNA"/>
</dbReference>
<comment type="similarity">
    <text evidence="1">Belongs to the DNA2/NAM7 helicase family.</text>
</comment>
<name>A0A6V7Y4E5_MELEN</name>
<dbReference type="Pfam" id="PF13086">
    <property type="entry name" value="AAA_11"/>
    <property type="match status" value="1"/>
</dbReference>
<evidence type="ECO:0000256" key="6">
    <source>
        <dbReference type="PROSITE-ProRule" id="PRU00047"/>
    </source>
</evidence>
<dbReference type="PANTHER" id="PTHR43788">
    <property type="entry name" value="DNA2/NAM7 HELICASE FAMILY MEMBER"/>
    <property type="match status" value="1"/>
</dbReference>
<organism evidence="9 10">
    <name type="scientific">Meloidogyne enterolobii</name>
    <name type="common">Root-knot nematode worm</name>
    <name type="synonym">Meloidogyne mayaguensis</name>
    <dbReference type="NCBI Taxonomy" id="390850"/>
    <lineage>
        <taxon>Eukaryota</taxon>
        <taxon>Metazoa</taxon>
        <taxon>Ecdysozoa</taxon>
        <taxon>Nematoda</taxon>
        <taxon>Chromadorea</taxon>
        <taxon>Rhabditida</taxon>
        <taxon>Tylenchina</taxon>
        <taxon>Tylenchomorpha</taxon>
        <taxon>Tylenchoidea</taxon>
        <taxon>Meloidogynidae</taxon>
        <taxon>Meloidogyninae</taxon>
        <taxon>Meloidogyne</taxon>
    </lineage>
</organism>
<dbReference type="Gene3D" id="3.40.50.300">
    <property type="entry name" value="P-loop containing nucleotide triphosphate hydrolases"/>
    <property type="match status" value="2"/>
</dbReference>
<dbReference type="Pfam" id="PF13087">
    <property type="entry name" value="AAA_12"/>
    <property type="match status" value="1"/>
</dbReference>
<feature type="compositionally biased region" description="Polar residues" evidence="7">
    <location>
        <begin position="1082"/>
        <end position="1102"/>
    </location>
</feature>
<evidence type="ECO:0000259" key="8">
    <source>
        <dbReference type="PROSITE" id="PS50158"/>
    </source>
</evidence>
<dbReference type="OrthoDB" id="2423195at2759"/>
<gene>
    <name evidence="9" type="ORF">MENT_LOCUS60401</name>
</gene>
<dbReference type="InterPro" id="IPR001878">
    <property type="entry name" value="Znf_CCHC"/>
</dbReference>
<evidence type="ECO:0000256" key="2">
    <source>
        <dbReference type="ARBA" id="ARBA00022741"/>
    </source>
</evidence>
<dbReference type="InterPro" id="IPR050534">
    <property type="entry name" value="Coronavir_polyprotein_1ab"/>
</dbReference>
<accession>A0A6V7Y4E5</accession>
<protein>
    <recommendedName>
        <fullName evidence="8">CCHC-type domain-containing protein</fullName>
    </recommendedName>
</protein>
<feature type="region of interest" description="Disordered" evidence="7">
    <location>
        <begin position="1038"/>
        <end position="1063"/>
    </location>
</feature>
<dbReference type="SUPFAM" id="SSF57756">
    <property type="entry name" value="Retrovirus zinc finger-like domains"/>
    <property type="match status" value="1"/>
</dbReference>
<keyword evidence="5" id="KW-0067">ATP-binding</keyword>
<keyword evidence="4" id="KW-0347">Helicase</keyword>
<sequence length="1102" mass="123916">MSENLNNYQVNDVGQRANEELEAFAMQVDDDPLKLLEDRVDVIEKTPFVAEVLNEKGSEEGVGEEVEMEVSEKTPFVVNILNESEGEEEENVSIEENEVEEFENWQENCFNKLEVDKEMREAKNFQTTSEGLIYIVIQIQQLQAIATKKPTKRQNWPVFISLPNDLFPGDHQPTVGDEIRVTKFSWRPGYEELAMENETNNKKLRPWINVGFINAQAVATEIIVTYPMHVGRATGLILEVNRRNNKGRENQVKSISVIAYGMRCTQKLPQCQLNNKNSFRVGQVVQLHAVSLTRPNEWKVSPQWVLPLECPFGSLTERKAHQPLVATGILNENMNYNFPPRSSNSWDDLEQTELVIAAAITACADRMETEIQRFTIITELQVLPGPCPVGTANVRIQHLVEKKEDLVDMTKLWREDQPIHIKLAAPGTKHCGTGYIINTERQEGEVGFVLVSYLFLAFQEARNYDAWEDWERIMSGSLTELEPLQSQRTLLQRARKFAMGEFTDQARGKSGLGKIMNILLAQRAEQSAPEGSWEELLVAHNPVLNNLVGDQRRTAQLMLDAQPRVVFMQAPPGTGKTKTSADIIAAYLRENPEARALVIAPLNVAVAKAVEEMARAMERTGWREEMLALFSGSGKQKYAQELERIGDHLLASAISAPQLFETLDDQQKNVVNRYVKACEVSPRTANEGKVAQLLLSKEKRRLIFCTLALAEQIGGIFEDTTMVVCDEGGQAPFSQLLSALTNFPKLTKLLIAGDRRQLSVHLEEFPEAVRNGLGLDTIIWNLDMSPGVDKTTLETNYRSHPALTECIQAGAYAAHGERLTTGRTLAEMDRLTTQTPIKLPHKNSPLVLIHQTDPMIQDPTSFSATNPEMTRTVMDFIGNVRPRFTGSIRIICFYAGQAKELGMAVANLELEDVIVNTADACQGHESDLAVVVTTKAGLTTLDGSNAFWNDERRVNVALSRGRYGLVVVGDMKMLWTAGGIWRRFLRSALNKTTVVTPDYIEAMVDNNAEYNNNILTTKNGSVKAANFYDEWKDEDNIQQQQPSTSQFANQWRPATRQQRGGGPIRLCHRCRQPGHIIRDCPDNNNASKSRQRNTWTRSGRWN</sequence>
<keyword evidence="6" id="KW-0862">Zinc</keyword>
<keyword evidence="6" id="KW-0863">Zinc-finger</keyword>
<evidence type="ECO:0000313" key="10">
    <source>
        <dbReference type="Proteomes" id="UP000580250"/>
    </source>
</evidence>
<evidence type="ECO:0000256" key="3">
    <source>
        <dbReference type="ARBA" id="ARBA00022801"/>
    </source>
</evidence>
<comment type="caution">
    <text evidence="9">The sequence shown here is derived from an EMBL/GenBank/DDBJ whole genome shotgun (WGS) entry which is preliminary data.</text>
</comment>
<keyword evidence="3" id="KW-0378">Hydrolase</keyword>
<reference evidence="9 10" key="1">
    <citation type="submission" date="2020-08" db="EMBL/GenBank/DDBJ databases">
        <authorList>
            <person name="Koutsovoulos G."/>
            <person name="Danchin GJ E."/>
        </authorList>
    </citation>
    <scope>NUCLEOTIDE SEQUENCE [LARGE SCALE GENOMIC DNA]</scope>
</reference>
<dbReference type="GO" id="GO:0003676">
    <property type="term" value="F:nucleic acid binding"/>
    <property type="evidence" value="ECO:0007669"/>
    <property type="project" value="InterPro"/>
</dbReference>
<dbReference type="InterPro" id="IPR027417">
    <property type="entry name" value="P-loop_NTPase"/>
</dbReference>
<dbReference type="SUPFAM" id="SSF52540">
    <property type="entry name" value="P-loop containing nucleoside triphosphate hydrolases"/>
    <property type="match status" value="1"/>
</dbReference>
<evidence type="ECO:0000256" key="1">
    <source>
        <dbReference type="ARBA" id="ARBA00007913"/>
    </source>
</evidence>
<dbReference type="GO" id="GO:0005524">
    <property type="term" value="F:ATP binding"/>
    <property type="evidence" value="ECO:0007669"/>
    <property type="project" value="UniProtKB-KW"/>
</dbReference>
<evidence type="ECO:0000313" key="9">
    <source>
        <dbReference type="EMBL" id="CAD2206523.1"/>
    </source>
</evidence>
<proteinExistence type="inferred from homology"/>
<dbReference type="Pfam" id="PF00098">
    <property type="entry name" value="zf-CCHC"/>
    <property type="match status" value="1"/>
</dbReference>
<keyword evidence="2" id="KW-0547">Nucleotide-binding</keyword>
<dbReference type="PROSITE" id="PS50158">
    <property type="entry name" value="ZF_CCHC"/>
    <property type="match status" value="1"/>
</dbReference>
<dbReference type="PANTHER" id="PTHR43788:SF16">
    <property type="entry name" value="HELICASE WITH ZINC FINGER 2"/>
    <property type="match status" value="1"/>
</dbReference>
<dbReference type="InterPro" id="IPR041677">
    <property type="entry name" value="DNA2/NAM7_AAA_11"/>
</dbReference>
<dbReference type="InterPro" id="IPR036875">
    <property type="entry name" value="Znf_CCHC_sf"/>
</dbReference>
<dbReference type="SMART" id="SM00343">
    <property type="entry name" value="ZnF_C2HC"/>
    <property type="match status" value="1"/>
</dbReference>
<evidence type="ECO:0000256" key="7">
    <source>
        <dbReference type="SAM" id="MobiDB-lite"/>
    </source>
</evidence>
<dbReference type="Gene3D" id="4.10.60.10">
    <property type="entry name" value="Zinc finger, CCHC-type"/>
    <property type="match status" value="1"/>
</dbReference>
<dbReference type="InterPro" id="IPR041679">
    <property type="entry name" value="DNA2/NAM7-like_C"/>
</dbReference>
<feature type="compositionally biased region" description="Polar residues" evidence="7">
    <location>
        <begin position="1038"/>
        <end position="1049"/>
    </location>
</feature>
<dbReference type="GO" id="GO:0008270">
    <property type="term" value="F:zinc ion binding"/>
    <property type="evidence" value="ECO:0007669"/>
    <property type="project" value="UniProtKB-KW"/>
</dbReference>
<dbReference type="GO" id="GO:0016787">
    <property type="term" value="F:hydrolase activity"/>
    <property type="evidence" value="ECO:0007669"/>
    <property type="project" value="UniProtKB-KW"/>
</dbReference>
<evidence type="ECO:0000256" key="4">
    <source>
        <dbReference type="ARBA" id="ARBA00022806"/>
    </source>
</evidence>
<evidence type="ECO:0000256" key="5">
    <source>
        <dbReference type="ARBA" id="ARBA00022840"/>
    </source>
</evidence>
<dbReference type="GO" id="GO:0019899">
    <property type="term" value="F:enzyme binding"/>
    <property type="evidence" value="ECO:0007669"/>
    <property type="project" value="UniProtKB-ARBA"/>
</dbReference>
<dbReference type="AlphaFoldDB" id="A0A6V7Y4E5"/>
<feature type="domain" description="CCHC-type" evidence="8">
    <location>
        <begin position="1067"/>
        <end position="1082"/>
    </location>
</feature>